<feature type="transmembrane region" description="Helical" evidence="1">
    <location>
        <begin position="66"/>
        <end position="89"/>
    </location>
</feature>
<evidence type="ECO:0000313" key="3">
    <source>
        <dbReference type="Proteomes" id="UP000659496"/>
    </source>
</evidence>
<keyword evidence="1" id="KW-1133">Transmembrane helix</keyword>
<reference evidence="2 3" key="1">
    <citation type="submission" date="2020-08" db="EMBL/GenBank/DDBJ databases">
        <title>A Genomic Blueprint of the Chicken Gut Microbiome.</title>
        <authorList>
            <person name="Gilroy R."/>
            <person name="Ravi A."/>
            <person name="Getino M."/>
            <person name="Pursley I."/>
            <person name="Horton D.L."/>
            <person name="Alikhan N.-F."/>
            <person name="Baker D."/>
            <person name="Gharbi K."/>
            <person name="Hall N."/>
            <person name="Watson M."/>
            <person name="Adriaenssens E.M."/>
            <person name="Foster-Nyarko E."/>
            <person name="Jarju S."/>
            <person name="Secka A."/>
            <person name="Antonio M."/>
            <person name="Oren A."/>
            <person name="Chaudhuri R."/>
            <person name="La Ragione R.M."/>
            <person name="Hildebrand F."/>
            <person name="Pallen M.J."/>
        </authorList>
    </citation>
    <scope>NUCLEOTIDE SEQUENCE [LARGE SCALE GENOMIC DNA]</scope>
    <source>
        <strain evidence="2 3">Sa3CUA8</strain>
    </source>
</reference>
<name>A0ABR8PM31_9BACL</name>
<keyword evidence="3" id="KW-1185">Reference proteome</keyword>
<protein>
    <submittedName>
        <fullName evidence="2">DUF2304 domain-containing protein</fullName>
    </submittedName>
</protein>
<dbReference type="Pfam" id="PF10066">
    <property type="entry name" value="DUF2304"/>
    <property type="match status" value="1"/>
</dbReference>
<evidence type="ECO:0000256" key="1">
    <source>
        <dbReference type="SAM" id="Phobius"/>
    </source>
</evidence>
<dbReference type="Proteomes" id="UP000659496">
    <property type="component" value="Unassembled WGS sequence"/>
</dbReference>
<feature type="transmembrane region" description="Helical" evidence="1">
    <location>
        <begin position="6"/>
        <end position="25"/>
    </location>
</feature>
<accession>A0ABR8PM31</accession>
<comment type="caution">
    <text evidence="2">The sequence shown here is derived from an EMBL/GenBank/DDBJ whole genome shotgun (WGS) entry which is preliminary data.</text>
</comment>
<sequence>MSGTIQLITFLAALLFFLQVIYLTARNKLHDKYAFLWILFALVGIGASFCLPLLNKIATQIGITYMPSLVFMAAFLVVLILLTYQTVIISKHEKLIKQLVQEIAFLDHAKEQSEMRSEK</sequence>
<dbReference type="InterPro" id="IPR019277">
    <property type="entry name" value="DUF2304"/>
</dbReference>
<organism evidence="2 3">
    <name type="scientific">Sporosarcina gallistercoris</name>
    <dbReference type="NCBI Taxonomy" id="2762245"/>
    <lineage>
        <taxon>Bacteria</taxon>
        <taxon>Bacillati</taxon>
        <taxon>Bacillota</taxon>
        <taxon>Bacilli</taxon>
        <taxon>Bacillales</taxon>
        <taxon>Caryophanaceae</taxon>
        <taxon>Sporosarcina</taxon>
    </lineage>
</organism>
<feature type="transmembrane region" description="Helical" evidence="1">
    <location>
        <begin position="34"/>
        <end position="54"/>
    </location>
</feature>
<dbReference type="RefSeq" id="WP_191691224.1">
    <property type="nucleotide sequence ID" value="NZ_JACSQY010000011.1"/>
</dbReference>
<keyword evidence="1" id="KW-0812">Transmembrane</keyword>
<proteinExistence type="predicted"/>
<keyword evidence="1" id="KW-0472">Membrane</keyword>
<gene>
    <name evidence="2" type="ORF">H9659_12920</name>
</gene>
<dbReference type="EMBL" id="JACSQY010000011">
    <property type="protein sequence ID" value="MBD7909231.1"/>
    <property type="molecule type" value="Genomic_DNA"/>
</dbReference>
<evidence type="ECO:0000313" key="2">
    <source>
        <dbReference type="EMBL" id="MBD7909231.1"/>
    </source>
</evidence>